<proteinExistence type="predicted"/>
<dbReference type="EMBL" id="CP031165">
    <property type="protein sequence ID" value="AXV05247.1"/>
    <property type="molecule type" value="Genomic_DNA"/>
</dbReference>
<name>A0A346XSQ0_9ACTN</name>
<evidence type="ECO:0000313" key="2">
    <source>
        <dbReference type="EMBL" id="AXV05247.1"/>
    </source>
</evidence>
<keyword evidence="3" id="KW-1185">Reference proteome</keyword>
<gene>
    <name evidence="2" type="ORF">DVS28_a0540</name>
</gene>
<evidence type="ECO:0000256" key="1">
    <source>
        <dbReference type="SAM" id="MobiDB-lite"/>
    </source>
</evidence>
<evidence type="ECO:0000313" key="3">
    <source>
        <dbReference type="Proteomes" id="UP000264006"/>
    </source>
</evidence>
<dbReference type="RefSeq" id="WP_164709846.1">
    <property type="nucleotide sequence ID" value="NZ_CP031165.1"/>
</dbReference>
<feature type="region of interest" description="Disordered" evidence="1">
    <location>
        <begin position="205"/>
        <end position="265"/>
    </location>
</feature>
<dbReference type="AlphaFoldDB" id="A0A346XSQ0"/>
<feature type="compositionally biased region" description="Basic and acidic residues" evidence="1">
    <location>
        <begin position="221"/>
        <end position="230"/>
    </location>
</feature>
<accession>A0A346XSQ0</accession>
<protein>
    <submittedName>
        <fullName evidence="2">Uncharacterized protein</fullName>
    </submittedName>
</protein>
<dbReference type="Proteomes" id="UP000264006">
    <property type="component" value="Chromosome"/>
</dbReference>
<sequence>MTTTVGPALGTALRAGREQFNGLAVEARLLGGGFAEEAFTDALRGPVDALAEAVDRVDPTAVGPVVEAAYRAVLTLTGRGVEVAGRGGGVAEEPVAAVWERLPDMAGLVAADPVRVLGSVTNATLSVAATPGVDVPAWVDRIAALGATLAGEGAAGVGPWLAAGRVVAWTCGMAHQRATALAAIGGLSPSLVAAAAGVDEPALASWTPTDRWSRPRGSAAPRDDGRDRGPTHPYATQAPIAPNGTPDGQPPNGTPGGALDGASDGLVVGQPVGGFVGFGGPFTQPPRVWLNEDGAIHATGGPDDGVWRLHADAFGSTLVRAARTTVPAGPGAVERWPRAPIPRMTSVAATDDTCAVTTAASHRISIRGRVGGASS</sequence>
<organism evidence="2 3">
    <name type="scientific">Euzebya pacifica</name>
    <dbReference type="NCBI Taxonomy" id="1608957"/>
    <lineage>
        <taxon>Bacteria</taxon>
        <taxon>Bacillati</taxon>
        <taxon>Actinomycetota</taxon>
        <taxon>Nitriliruptoria</taxon>
        <taxon>Euzebyales</taxon>
    </lineage>
</organism>
<dbReference type="KEGG" id="euz:DVS28_a0540"/>
<reference evidence="2 3" key="1">
    <citation type="submission" date="2018-09" db="EMBL/GenBank/DDBJ databases">
        <title>Complete genome sequence of Euzebya sp. DY32-46 isolated from seawater of Pacific Ocean.</title>
        <authorList>
            <person name="Xu L."/>
            <person name="Wu Y.-H."/>
            <person name="Xu X.-W."/>
        </authorList>
    </citation>
    <scope>NUCLEOTIDE SEQUENCE [LARGE SCALE GENOMIC DNA]</scope>
    <source>
        <strain evidence="2 3">DY32-46</strain>
    </source>
</reference>